<name>A0AA36CA29_9BILA</name>
<sequence>MTTEYDKLLLNYLTGGTTSLAIALGRKLGLFEVLFEISSDAHHVSPEELAQKANCKPRYVREWCACLACAGIFQVDDEEKYWLTEDQKKSLQGNALVPMFSMIPLFSDGREKLQEAFDASNPRLGMDYSDFSTFYELMAQISTNAHDKVVIPKLLPEIGHGIVEKLVAGNMKCLDVGCGNGFHVQMLAKAYPKSHFIGLDLTASAIETANKRKHDEKTENAEYIQCNAASMPENWADSFDFVTIFDACHDQTRPDLCLKEIHRVLKPGGLFAMIEIKGTSHVAKDKAANPLLSSVFYGCSMFHCLPVGSNLPDALCLGAMWGQERAQNLMKQSGFSSVDTLTPDYLSVNNVYIAKK</sequence>
<dbReference type="Gene3D" id="1.10.10.10">
    <property type="entry name" value="Winged helix-like DNA-binding domain superfamily/Winged helix DNA-binding domain"/>
    <property type="match status" value="1"/>
</dbReference>
<dbReference type="PANTHER" id="PTHR45581:SF3">
    <property type="entry name" value="METHYLTRANSFERASE DOMAIN-CONTAINING PROTEIN"/>
    <property type="match status" value="1"/>
</dbReference>
<dbReference type="Pfam" id="PF21320">
    <property type="entry name" value="WHD_Rv2258c"/>
    <property type="match status" value="1"/>
</dbReference>
<accession>A0AA36CA29</accession>
<gene>
    <name evidence="3" type="ORF">MSPICULIGERA_LOCUS2935</name>
</gene>
<dbReference type="CDD" id="cd02440">
    <property type="entry name" value="AdoMet_MTases"/>
    <property type="match status" value="1"/>
</dbReference>
<dbReference type="Proteomes" id="UP001177023">
    <property type="component" value="Unassembled WGS sequence"/>
</dbReference>
<protein>
    <recommendedName>
        <fullName evidence="5">Methyltransferase domain-containing protein</fullName>
    </recommendedName>
</protein>
<dbReference type="SUPFAM" id="SSF53335">
    <property type="entry name" value="S-adenosyl-L-methionine-dependent methyltransferases"/>
    <property type="match status" value="1"/>
</dbReference>
<organism evidence="3 4">
    <name type="scientific">Mesorhabditis spiculigera</name>
    <dbReference type="NCBI Taxonomy" id="96644"/>
    <lineage>
        <taxon>Eukaryota</taxon>
        <taxon>Metazoa</taxon>
        <taxon>Ecdysozoa</taxon>
        <taxon>Nematoda</taxon>
        <taxon>Chromadorea</taxon>
        <taxon>Rhabditida</taxon>
        <taxon>Rhabditina</taxon>
        <taxon>Rhabditomorpha</taxon>
        <taxon>Rhabditoidea</taxon>
        <taxon>Rhabditidae</taxon>
        <taxon>Mesorhabditinae</taxon>
        <taxon>Mesorhabditis</taxon>
    </lineage>
</organism>
<dbReference type="AlphaFoldDB" id="A0AA36CA29"/>
<evidence type="ECO:0008006" key="5">
    <source>
        <dbReference type="Google" id="ProtNLM"/>
    </source>
</evidence>
<feature type="domain" description="S-adenosylmethionine-dependent methyltransferase Rv2258c-like winged HTH" evidence="2">
    <location>
        <begin position="17"/>
        <end position="89"/>
    </location>
</feature>
<dbReference type="PANTHER" id="PTHR45581">
    <property type="entry name" value="PROTEIN CBG10435"/>
    <property type="match status" value="1"/>
</dbReference>
<proteinExistence type="predicted"/>
<dbReference type="Gene3D" id="3.40.50.150">
    <property type="entry name" value="Vaccinia Virus protein VP39"/>
    <property type="match status" value="1"/>
</dbReference>
<dbReference type="InterPro" id="IPR036388">
    <property type="entry name" value="WH-like_DNA-bd_sf"/>
</dbReference>
<dbReference type="SUPFAM" id="SSF46785">
    <property type="entry name" value="Winged helix' DNA-binding domain"/>
    <property type="match status" value="1"/>
</dbReference>
<dbReference type="EMBL" id="CATQJA010000838">
    <property type="protein sequence ID" value="CAJ0564251.1"/>
    <property type="molecule type" value="Genomic_DNA"/>
</dbReference>
<dbReference type="InterPro" id="IPR048711">
    <property type="entry name" value="WHD_Rv2258c"/>
</dbReference>
<reference evidence="3" key="1">
    <citation type="submission" date="2023-06" db="EMBL/GenBank/DDBJ databases">
        <authorList>
            <person name="Delattre M."/>
        </authorList>
    </citation>
    <scope>NUCLEOTIDE SEQUENCE</scope>
    <source>
        <strain evidence="3">AF72</strain>
    </source>
</reference>
<evidence type="ECO:0000313" key="3">
    <source>
        <dbReference type="EMBL" id="CAJ0564251.1"/>
    </source>
</evidence>
<dbReference type="InterPro" id="IPR029063">
    <property type="entry name" value="SAM-dependent_MTases_sf"/>
</dbReference>
<feature type="domain" description="Methyltransferase" evidence="1">
    <location>
        <begin position="170"/>
        <end position="285"/>
    </location>
</feature>
<dbReference type="InterPro" id="IPR036390">
    <property type="entry name" value="WH_DNA-bd_sf"/>
</dbReference>
<keyword evidence="4" id="KW-1185">Reference proteome</keyword>
<evidence type="ECO:0000259" key="2">
    <source>
        <dbReference type="Pfam" id="PF21320"/>
    </source>
</evidence>
<evidence type="ECO:0000259" key="1">
    <source>
        <dbReference type="Pfam" id="PF13847"/>
    </source>
</evidence>
<comment type="caution">
    <text evidence="3">The sequence shown here is derived from an EMBL/GenBank/DDBJ whole genome shotgun (WGS) entry which is preliminary data.</text>
</comment>
<feature type="non-terminal residue" evidence="3">
    <location>
        <position position="1"/>
    </location>
</feature>
<evidence type="ECO:0000313" key="4">
    <source>
        <dbReference type="Proteomes" id="UP001177023"/>
    </source>
</evidence>
<dbReference type="InterPro" id="IPR025714">
    <property type="entry name" value="Methyltranfer_dom"/>
</dbReference>
<dbReference type="Pfam" id="PF13847">
    <property type="entry name" value="Methyltransf_31"/>
    <property type="match status" value="1"/>
</dbReference>